<dbReference type="EMBL" id="OU015584">
    <property type="protein sequence ID" value="CAG5082011.1"/>
    <property type="molecule type" value="Genomic_DNA"/>
</dbReference>
<dbReference type="AlphaFoldDB" id="A0A916JMS4"/>
<evidence type="ECO:0000313" key="1">
    <source>
        <dbReference type="EMBL" id="CAG5082011.1"/>
    </source>
</evidence>
<proteinExistence type="predicted"/>
<organism evidence="1 2">
    <name type="scientific">Parvicella tangerina</name>
    <dbReference type="NCBI Taxonomy" id="2829795"/>
    <lineage>
        <taxon>Bacteria</taxon>
        <taxon>Pseudomonadati</taxon>
        <taxon>Bacteroidota</taxon>
        <taxon>Flavobacteriia</taxon>
        <taxon>Flavobacteriales</taxon>
        <taxon>Parvicellaceae</taxon>
        <taxon>Parvicella</taxon>
    </lineage>
</organism>
<gene>
    <name evidence="1" type="ORF">CRYO30217_01785</name>
</gene>
<evidence type="ECO:0000313" key="2">
    <source>
        <dbReference type="Proteomes" id="UP000683507"/>
    </source>
</evidence>
<reference evidence="1" key="1">
    <citation type="submission" date="2021-04" db="EMBL/GenBank/DDBJ databases">
        <authorList>
            <person name="Rodrigo-Torres L."/>
            <person name="Arahal R. D."/>
            <person name="Lucena T."/>
        </authorList>
    </citation>
    <scope>NUCLEOTIDE SEQUENCE</scope>
    <source>
        <strain evidence="1">AS29M-1</strain>
    </source>
</reference>
<evidence type="ECO:0008006" key="3">
    <source>
        <dbReference type="Google" id="ProtNLM"/>
    </source>
</evidence>
<accession>A0A916JMS4</accession>
<dbReference type="PROSITE" id="PS51257">
    <property type="entry name" value="PROKAR_LIPOPROTEIN"/>
    <property type="match status" value="1"/>
</dbReference>
<name>A0A916JMS4_9FLAO</name>
<keyword evidence="2" id="KW-1185">Reference proteome</keyword>
<protein>
    <recommendedName>
        <fullName evidence="3">Lipoprotein</fullName>
    </recommendedName>
</protein>
<sequence length="200" mass="22538">MNTIKSLFFSVIILIVLGGCKNKPDDYYLRDLQEAGVKLTVTKNKLGDFQLGQIIYEYELENQLHIVKYPNSYGSSKAYSVKFKGDELMVLSCEYDFTYGYAADELDMIWTKSKYFTTDKGLGVGSTIEEILAAYPDAKISPCLKFNGISVAVLSGQVHFLFESAAYRGSVKMDKDFVITTDRLHLESKCEILAVGYNIY</sequence>
<dbReference type="KEGG" id="ptan:CRYO30217_01785"/>
<dbReference type="RefSeq" id="WP_258541974.1">
    <property type="nucleotide sequence ID" value="NZ_OU015584.1"/>
</dbReference>
<dbReference type="Proteomes" id="UP000683507">
    <property type="component" value="Chromosome"/>
</dbReference>